<dbReference type="InterPro" id="IPR045749">
    <property type="entry name" value="DUF6090"/>
</dbReference>
<evidence type="ECO:0000256" key="1">
    <source>
        <dbReference type="SAM" id="Phobius"/>
    </source>
</evidence>
<comment type="caution">
    <text evidence="2">The sequence shown here is derived from an EMBL/GenBank/DDBJ whole genome shotgun (WGS) entry which is preliminary data.</text>
</comment>
<accession>A0A917MD18</accession>
<reference evidence="2" key="1">
    <citation type="journal article" date="2014" name="Int. J. Syst. Evol. Microbiol.">
        <title>Complete genome sequence of Corynebacterium casei LMG S-19264T (=DSM 44701T), isolated from a smear-ripened cheese.</title>
        <authorList>
            <consortium name="US DOE Joint Genome Institute (JGI-PGF)"/>
            <person name="Walter F."/>
            <person name="Albersmeier A."/>
            <person name="Kalinowski J."/>
            <person name="Ruckert C."/>
        </authorList>
    </citation>
    <scope>NUCLEOTIDE SEQUENCE</scope>
    <source>
        <strain evidence="2">CGMCC 1.15763</strain>
    </source>
</reference>
<dbReference type="Proteomes" id="UP000633278">
    <property type="component" value="Unassembled WGS sequence"/>
</dbReference>
<evidence type="ECO:0000313" key="3">
    <source>
        <dbReference type="Proteomes" id="UP000633278"/>
    </source>
</evidence>
<sequence length="254" mass="29813">MIKLFRKTRQNLLMENKISKYFKYAIGEIVLVVIGILIALSVSNWNENRKLQERVNNFYPKFKLQIEKNIKKVDAYLYEVDYQFKGAKRNLEILGSKNNKLSLLRLDSLILFTGTDFHLNLDMITLNEARLNENLSLIKSDTLRKSIYTFIKLNDDVIEREKIVNEDLKSELKPFINKHFNIRNLFNSIGYSGLSKSKVYKDDNKKILDSQEFENLVVTRIMYIEDISVLYSGALNTLEIINDLLEKEIKKNND</sequence>
<dbReference type="RefSeq" id="WP_188597435.1">
    <property type="nucleotide sequence ID" value="NZ_BMJW01000001.1"/>
</dbReference>
<keyword evidence="1" id="KW-0812">Transmembrane</keyword>
<keyword evidence="3" id="KW-1185">Reference proteome</keyword>
<feature type="transmembrane region" description="Helical" evidence="1">
    <location>
        <begin position="21"/>
        <end position="42"/>
    </location>
</feature>
<dbReference type="EMBL" id="BMJW01000001">
    <property type="protein sequence ID" value="GGG89403.1"/>
    <property type="molecule type" value="Genomic_DNA"/>
</dbReference>
<gene>
    <name evidence="2" type="ORF">GCM10011416_02260</name>
</gene>
<dbReference type="Pfam" id="PF19578">
    <property type="entry name" value="DUF6090"/>
    <property type="match status" value="1"/>
</dbReference>
<reference evidence="2" key="2">
    <citation type="submission" date="2020-09" db="EMBL/GenBank/DDBJ databases">
        <authorList>
            <person name="Sun Q."/>
            <person name="Zhou Y."/>
        </authorList>
    </citation>
    <scope>NUCLEOTIDE SEQUENCE</scope>
    <source>
        <strain evidence="2">CGMCC 1.15763</strain>
    </source>
</reference>
<protein>
    <submittedName>
        <fullName evidence="2">Uncharacterized protein</fullName>
    </submittedName>
</protein>
<keyword evidence="1" id="KW-0472">Membrane</keyword>
<evidence type="ECO:0000313" key="2">
    <source>
        <dbReference type="EMBL" id="GGG89403.1"/>
    </source>
</evidence>
<keyword evidence="1" id="KW-1133">Transmembrane helix</keyword>
<organism evidence="2 3">
    <name type="scientific">Polaribacter pacificus</name>
    <dbReference type="NCBI Taxonomy" id="1775173"/>
    <lineage>
        <taxon>Bacteria</taxon>
        <taxon>Pseudomonadati</taxon>
        <taxon>Bacteroidota</taxon>
        <taxon>Flavobacteriia</taxon>
        <taxon>Flavobacteriales</taxon>
        <taxon>Flavobacteriaceae</taxon>
    </lineage>
</organism>
<dbReference type="AlphaFoldDB" id="A0A917MD18"/>
<name>A0A917MD18_9FLAO</name>
<proteinExistence type="predicted"/>